<reference evidence="3" key="1">
    <citation type="submission" date="2016-10" db="EMBL/GenBank/DDBJ databases">
        <authorList>
            <person name="Varghese N."/>
            <person name="Submissions S."/>
        </authorList>
    </citation>
    <scope>NUCLEOTIDE SEQUENCE [LARGE SCALE GENOMIC DNA]</scope>
    <source>
        <strain evidence="3">DSM 21789</strain>
    </source>
</reference>
<dbReference type="RefSeq" id="WP_091475914.1">
    <property type="nucleotide sequence ID" value="NZ_FOJT01000004.1"/>
</dbReference>
<sequence length="317" mass="35598">MKKIILVLAIFLLGINTNAQVNEKELLDKNVTAALKLEDTTNVGWKRSGNIVFLFNQSAFNNDWLGGGTANMAGNLGLNYDFNYKAGKIVLDNKIIGSYGLTKLKGQDMTKSDDRLEFTSLLGKKAGEGYWYYSFFLNFKTQMDSGFKKVTFTNDNGTPLILGDDFSDSMNVKTSHFFSPAYLQAGPGMLWKKSDNLKVNIAPATSRLIYVHDHFTEFGSAFGVEQGKSSRFEFGAAINGYYKLNLMENISMENILNLYSNYLDKPQNVDIDYQMNLVMKINKYISTNVAFQALYDDNARGAFQIREVFGLGVNYGF</sequence>
<evidence type="ECO:0000256" key="1">
    <source>
        <dbReference type="SAM" id="SignalP"/>
    </source>
</evidence>
<dbReference type="STRING" id="498292.SAMN05660845_1615"/>
<dbReference type="EMBL" id="FOJT01000004">
    <property type="protein sequence ID" value="SFB10233.1"/>
    <property type="molecule type" value="Genomic_DNA"/>
</dbReference>
<feature type="chain" id="PRO_5011531936" description="DUF3078 domain-containing protein" evidence="1">
    <location>
        <begin position="20"/>
        <end position="317"/>
    </location>
</feature>
<dbReference type="Proteomes" id="UP000199604">
    <property type="component" value="Unassembled WGS sequence"/>
</dbReference>
<keyword evidence="1" id="KW-0732">Signal</keyword>
<accession>A0A1I0YDE6</accession>
<feature type="signal peptide" evidence="1">
    <location>
        <begin position="1"/>
        <end position="19"/>
    </location>
</feature>
<dbReference type="OrthoDB" id="1495718at2"/>
<name>A0A1I0YDE6_9FLAO</name>
<dbReference type="AlphaFoldDB" id="A0A1I0YDE6"/>
<proteinExistence type="predicted"/>
<organism evidence="2 3">
    <name type="scientific">Flavobacterium swingsii</name>
    <dbReference type="NCBI Taxonomy" id="498292"/>
    <lineage>
        <taxon>Bacteria</taxon>
        <taxon>Pseudomonadati</taxon>
        <taxon>Bacteroidota</taxon>
        <taxon>Flavobacteriia</taxon>
        <taxon>Flavobacteriales</taxon>
        <taxon>Flavobacteriaceae</taxon>
        <taxon>Flavobacterium</taxon>
    </lineage>
</organism>
<dbReference type="Pfam" id="PF11276">
    <property type="entry name" value="DUF3078"/>
    <property type="match status" value="1"/>
</dbReference>
<evidence type="ECO:0000313" key="2">
    <source>
        <dbReference type="EMBL" id="SFB10233.1"/>
    </source>
</evidence>
<evidence type="ECO:0000313" key="3">
    <source>
        <dbReference type="Proteomes" id="UP000199604"/>
    </source>
</evidence>
<evidence type="ECO:0008006" key="4">
    <source>
        <dbReference type="Google" id="ProtNLM"/>
    </source>
</evidence>
<gene>
    <name evidence="2" type="ORF">SAMN05660845_1615</name>
</gene>
<dbReference type="InterPro" id="IPR021428">
    <property type="entry name" value="DUF3078"/>
</dbReference>
<protein>
    <recommendedName>
        <fullName evidence="4">DUF3078 domain-containing protein</fullName>
    </recommendedName>
</protein>
<keyword evidence="3" id="KW-1185">Reference proteome</keyword>